<dbReference type="EC" id="1.-.-.-" evidence="7"/>
<organism evidence="7 8">
    <name type="scientific">Cyanobium gracile UHCC 0281</name>
    <dbReference type="NCBI Taxonomy" id="3110309"/>
    <lineage>
        <taxon>Bacteria</taxon>
        <taxon>Bacillati</taxon>
        <taxon>Cyanobacteriota</taxon>
        <taxon>Cyanophyceae</taxon>
        <taxon>Synechococcales</taxon>
        <taxon>Prochlorococcaceae</taxon>
        <taxon>Cyanobium</taxon>
    </lineage>
</organism>
<evidence type="ECO:0000256" key="3">
    <source>
        <dbReference type="ARBA" id="ARBA00022989"/>
    </source>
</evidence>
<evidence type="ECO:0000256" key="1">
    <source>
        <dbReference type="ARBA" id="ARBA00004370"/>
    </source>
</evidence>
<comment type="caution">
    <text evidence="7">The sequence shown here is derived from an EMBL/GenBank/DDBJ whole genome shotgun (WGS) entry which is preliminary data.</text>
</comment>
<feature type="transmembrane region" description="Helical" evidence="5">
    <location>
        <begin position="145"/>
        <end position="174"/>
    </location>
</feature>
<sequence>MQQHSFWFYIVTFFAIILVRYLAMAGFAHWLLYHRQPATISVLKDIQLSVLSTGVFALATAVIMTLDDKGMTKLHGRMDAENWWVLPLSYLAVLVLQDAYFYATHRLFHHPRLFAWFHQGHHRSRQPTPWTSFAFDPLEAVVQALFLIGVVMLIPLHFITLLAVLTTMTVWAVVNHLGLEVLPLHFPHHWLGRWLIGPAHHSIHHRRYGKHFGLYFTFWDRVFGSEDPAYADALQPAAVVRPGA</sequence>
<evidence type="ECO:0000256" key="5">
    <source>
        <dbReference type="SAM" id="Phobius"/>
    </source>
</evidence>
<gene>
    <name evidence="7" type="ORF">VB739_05090</name>
</gene>
<feature type="transmembrane region" description="Helical" evidence="5">
    <location>
        <begin position="84"/>
        <end position="103"/>
    </location>
</feature>
<keyword evidence="4 5" id="KW-0472">Membrane</keyword>
<protein>
    <submittedName>
        <fullName evidence="7">Sterol desaturase family protein</fullName>
        <ecNumber evidence="7">1.-.-.-</ecNumber>
    </submittedName>
</protein>
<evidence type="ECO:0000313" key="7">
    <source>
        <dbReference type="EMBL" id="MEA5441922.1"/>
    </source>
</evidence>
<evidence type="ECO:0000256" key="4">
    <source>
        <dbReference type="ARBA" id="ARBA00023136"/>
    </source>
</evidence>
<accession>A0ABU5STS2</accession>
<keyword evidence="3 5" id="KW-1133">Transmembrane helix</keyword>
<dbReference type="GO" id="GO:0016491">
    <property type="term" value="F:oxidoreductase activity"/>
    <property type="evidence" value="ECO:0007669"/>
    <property type="project" value="UniProtKB-KW"/>
</dbReference>
<keyword evidence="2 5" id="KW-0812">Transmembrane</keyword>
<dbReference type="Proteomes" id="UP001302329">
    <property type="component" value="Unassembled WGS sequence"/>
</dbReference>
<dbReference type="EMBL" id="JAYGHY010000010">
    <property type="protein sequence ID" value="MEA5441922.1"/>
    <property type="molecule type" value="Genomic_DNA"/>
</dbReference>
<evidence type="ECO:0000313" key="8">
    <source>
        <dbReference type="Proteomes" id="UP001302329"/>
    </source>
</evidence>
<dbReference type="InterPro" id="IPR050307">
    <property type="entry name" value="Sterol_Desaturase_Related"/>
</dbReference>
<proteinExistence type="predicted"/>
<dbReference type="PANTHER" id="PTHR11863">
    <property type="entry name" value="STEROL DESATURASE"/>
    <property type="match status" value="1"/>
</dbReference>
<keyword evidence="7" id="KW-0560">Oxidoreductase</keyword>
<feature type="domain" description="Fatty acid hydroxylase" evidence="6">
    <location>
        <begin position="91"/>
        <end position="225"/>
    </location>
</feature>
<dbReference type="Pfam" id="PF04116">
    <property type="entry name" value="FA_hydroxylase"/>
    <property type="match status" value="1"/>
</dbReference>
<dbReference type="InterPro" id="IPR006694">
    <property type="entry name" value="Fatty_acid_hydroxylase"/>
</dbReference>
<evidence type="ECO:0000259" key="6">
    <source>
        <dbReference type="Pfam" id="PF04116"/>
    </source>
</evidence>
<reference evidence="7 8" key="1">
    <citation type="submission" date="2023-12" db="EMBL/GenBank/DDBJ databases">
        <title>Baltic Sea Cyanobacteria.</title>
        <authorList>
            <person name="Delbaje E."/>
            <person name="Fewer D.P."/>
            <person name="Shishido T.K."/>
        </authorList>
    </citation>
    <scope>NUCLEOTIDE SEQUENCE [LARGE SCALE GENOMIC DNA]</scope>
    <source>
        <strain evidence="7 8">UHCC 0281</strain>
    </source>
</reference>
<name>A0ABU5STS2_9CYAN</name>
<dbReference type="RefSeq" id="WP_323356024.1">
    <property type="nucleotide sequence ID" value="NZ_JAYGHY010000010.1"/>
</dbReference>
<comment type="subcellular location">
    <subcellularLocation>
        <location evidence="1">Membrane</location>
    </subcellularLocation>
</comment>
<feature type="transmembrane region" description="Helical" evidence="5">
    <location>
        <begin position="6"/>
        <end position="33"/>
    </location>
</feature>
<keyword evidence="8" id="KW-1185">Reference proteome</keyword>
<feature type="transmembrane region" description="Helical" evidence="5">
    <location>
        <begin position="45"/>
        <end position="64"/>
    </location>
</feature>
<evidence type="ECO:0000256" key="2">
    <source>
        <dbReference type="ARBA" id="ARBA00022692"/>
    </source>
</evidence>